<dbReference type="SUPFAM" id="SSF54373">
    <property type="entry name" value="FAD-linked reductases, C-terminal domain"/>
    <property type="match status" value="1"/>
</dbReference>
<reference evidence="5 6" key="1">
    <citation type="submission" date="2024-01" db="EMBL/GenBank/DDBJ databases">
        <title>A draft genome for the cacao thread blight pathogen Marasmiellus scandens.</title>
        <authorList>
            <person name="Baruah I.K."/>
            <person name="Leung J."/>
            <person name="Bukari Y."/>
            <person name="Amoako-Attah I."/>
            <person name="Meinhardt L.W."/>
            <person name="Bailey B.A."/>
            <person name="Cohen S.P."/>
        </authorList>
    </citation>
    <scope>NUCLEOTIDE SEQUENCE [LARGE SCALE GENOMIC DNA]</scope>
    <source>
        <strain evidence="5 6">GH-19</strain>
    </source>
</reference>
<dbReference type="PANTHER" id="PTHR47190:SF4">
    <property type="entry name" value="DEHYDROGENASE, PUTATIVE-RELATED"/>
    <property type="match status" value="1"/>
</dbReference>
<dbReference type="SUPFAM" id="SSF51905">
    <property type="entry name" value="FAD/NAD(P)-binding domain"/>
    <property type="match status" value="1"/>
</dbReference>
<keyword evidence="3" id="KW-0274">FAD</keyword>
<dbReference type="InterPro" id="IPR000172">
    <property type="entry name" value="GMC_OxRdtase_N"/>
</dbReference>
<organism evidence="5 6">
    <name type="scientific">Marasmiellus scandens</name>
    <dbReference type="NCBI Taxonomy" id="2682957"/>
    <lineage>
        <taxon>Eukaryota</taxon>
        <taxon>Fungi</taxon>
        <taxon>Dikarya</taxon>
        <taxon>Basidiomycota</taxon>
        <taxon>Agaricomycotina</taxon>
        <taxon>Agaricomycetes</taxon>
        <taxon>Agaricomycetidae</taxon>
        <taxon>Agaricales</taxon>
        <taxon>Marasmiineae</taxon>
        <taxon>Omphalotaceae</taxon>
        <taxon>Marasmiellus</taxon>
    </lineage>
</organism>
<evidence type="ECO:0000313" key="5">
    <source>
        <dbReference type="EMBL" id="KAK7464737.1"/>
    </source>
</evidence>
<dbReference type="Gene3D" id="3.50.50.60">
    <property type="entry name" value="FAD/NAD(P)-binding domain"/>
    <property type="match status" value="1"/>
</dbReference>
<comment type="cofactor">
    <cofactor evidence="1">
        <name>FAD</name>
        <dbReference type="ChEBI" id="CHEBI:57692"/>
    </cofactor>
</comment>
<protein>
    <recommendedName>
        <fullName evidence="4">Glucose-methanol-choline oxidoreductase N-terminal domain-containing protein</fullName>
    </recommendedName>
</protein>
<dbReference type="PIRSF" id="PIRSF000137">
    <property type="entry name" value="Alcohol_oxidase"/>
    <property type="match status" value="1"/>
</dbReference>
<sequence length="539" mass="57785">MVYGSFVYALTRITENPSDTIVVGGGPSGIIVAERLAETGEGVLLIEKGPASTYASGGNRTMPWNDTATIFDVPSMAYQLYALDDMSEFCSDTAGMAGCLLGGGTSVNALIFVHPQPADFDDKWPEQFKWSDVSDAADRLYERNPGTTLPSSDGIRYDTGVWDVMSALLANNSWREVDTLTNPTDKYQVYARPPWNIKDAFRAGPVATYLPLALQMDNFELMLETEVLRVVRNHGEATGVEVQYLDGSREIIEINDGGKVILAAGALTTPKILVHSAIGPVDQIKTVQNGTSNITIPSDSTQWITTNVGGGVKDHAIFTISLKTTKTDLSAYNFSTVPTSEANATDVELYNSAGAGILSQGGQRINFWSSLNGADGQKRYFQGTVTPNGDNGITVKLYVTHGLTSQGTLVINGNGTTSFSVPPYLTTDADKETAVAFVDYLKQMISEQDDIVLATNLTSLELVEAYSSAQHFVGTAKMGICGDEDAVVDVNTQVCGMENLYAVDASIHADLPTGNTQAIVMVVAEKAAERILDPVDLCD</sequence>
<evidence type="ECO:0000256" key="1">
    <source>
        <dbReference type="ARBA" id="ARBA00001974"/>
    </source>
</evidence>
<comment type="caution">
    <text evidence="5">The sequence shown here is derived from an EMBL/GenBank/DDBJ whole genome shotgun (WGS) entry which is preliminary data.</text>
</comment>
<dbReference type="Gene3D" id="3.30.410.10">
    <property type="entry name" value="Cholesterol Oxidase, domain 2"/>
    <property type="match status" value="1"/>
</dbReference>
<comment type="similarity">
    <text evidence="2 3">Belongs to the GMC oxidoreductase family.</text>
</comment>
<gene>
    <name evidence="5" type="ORF">VKT23_005943</name>
</gene>
<keyword evidence="6" id="KW-1185">Reference proteome</keyword>
<dbReference type="PROSITE" id="PS00623">
    <property type="entry name" value="GMC_OXRED_1"/>
    <property type="match status" value="1"/>
</dbReference>
<keyword evidence="3" id="KW-0285">Flavoprotein</keyword>
<dbReference type="InterPro" id="IPR007867">
    <property type="entry name" value="GMC_OxRtase_C"/>
</dbReference>
<dbReference type="Proteomes" id="UP001498398">
    <property type="component" value="Unassembled WGS sequence"/>
</dbReference>
<dbReference type="InterPro" id="IPR036188">
    <property type="entry name" value="FAD/NAD-bd_sf"/>
</dbReference>
<dbReference type="InterPro" id="IPR012132">
    <property type="entry name" value="GMC_OxRdtase"/>
</dbReference>
<dbReference type="Pfam" id="PF05199">
    <property type="entry name" value="GMC_oxred_C"/>
    <property type="match status" value="1"/>
</dbReference>
<proteinExistence type="inferred from homology"/>
<name>A0ABR1JPG8_9AGAR</name>
<dbReference type="Pfam" id="PF00732">
    <property type="entry name" value="GMC_oxred_N"/>
    <property type="match status" value="1"/>
</dbReference>
<evidence type="ECO:0000256" key="3">
    <source>
        <dbReference type="RuleBase" id="RU003968"/>
    </source>
</evidence>
<accession>A0ABR1JPG8</accession>
<evidence type="ECO:0000256" key="2">
    <source>
        <dbReference type="ARBA" id="ARBA00010790"/>
    </source>
</evidence>
<dbReference type="EMBL" id="JBANRG010000007">
    <property type="protein sequence ID" value="KAK7464737.1"/>
    <property type="molecule type" value="Genomic_DNA"/>
</dbReference>
<evidence type="ECO:0000259" key="4">
    <source>
        <dbReference type="PROSITE" id="PS00623"/>
    </source>
</evidence>
<evidence type="ECO:0000313" key="6">
    <source>
        <dbReference type="Proteomes" id="UP001498398"/>
    </source>
</evidence>
<dbReference type="InterPro" id="IPR053208">
    <property type="entry name" value="GMC_Oxidoreductase_CD"/>
</dbReference>
<feature type="domain" description="Glucose-methanol-choline oxidoreductase N-terminal" evidence="4">
    <location>
        <begin position="98"/>
        <end position="121"/>
    </location>
</feature>
<dbReference type="PANTHER" id="PTHR47190">
    <property type="entry name" value="DEHYDROGENASE, PUTATIVE-RELATED"/>
    <property type="match status" value="1"/>
</dbReference>